<reference evidence="2" key="2">
    <citation type="submission" date="2020-09" db="EMBL/GenBank/DDBJ databases">
        <authorList>
            <person name="Sun Q."/>
            <person name="Zhou Y."/>
        </authorList>
    </citation>
    <scope>NUCLEOTIDE SEQUENCE</scope>
    <source>
        <strain evidence="2">CGMCC 4.7201</strain>
    </source>
</reference>
<evidence type="ECO:0000313" key="2">
    <source>
        <dbReference type="EMBL" id="GGO94194.1"/>
    </source>
</evidence>
<dbReference type="GO" id="GO:0031177">
    <property type="term" value="F:phosphopantetheine binding"/>
    <property type="evidence" value="ECO:0007669"/>
    <property type="project" value="TreeGrafter"/>
</dbReference>
<dbReference type="AlphaFoldDB" id="A0A918E0V2"/>
<dbReference type="Gene3D" id="3.30.559.30">
    <property type="entry name" value="Nonribosomal peptide synthetase, condensation domain"/>
    <property type="match status" value="1"/>
</dbReference>
<dbReference type="GO" id="GO:0003824">
    <property type="term" value="F:catalytic activity"/>
    <property type="evidence" value="ECO:0007669"/>
    <property type="project" value="InterPro"/>
</dbReference>
<dbReference type="GO" id="GO:0043041">
    <property type="term" value="P:amino acid activation for nonribosomal peptide biosynthetic process"/>
    <property type="evidence" value="ECO:0007669"/>
    <property type="project" value="TreeGrafter"/>
</dbReference>
<keyword evidence="3" id="KW-1185">Reference proteome</keyword>
<dbReference type="Proteomes" id="UP000641932">
    <property type="component" value="Unassembled WGS sequence"/>
</dbReference>
<dbReference type="EMBL" id="BMMS01000022">
    <property type="protein sequence ID" value="GGO94194.1"/>
    <property type="molecule type" value="Genomic_DNA"/>
</dbReference>
<dbReference type="RefSeq" id="WP_189133902.1">
    <property type="nucleotide sequence ID" value="NZ_BMMS01000022.1"/>
</dbReference>
<dbReference type="GO" id="GO:0044550">
    <property type="term" value="P:secondary metabolite biosynthetic process"/>
    <property type="evidence" value="ECO:0007669"/>
    <property type="project" value="TreeGrafter"/>
</dbReference>
<feature type="domain" description="Condensation" evidence="1">
    <location>
        <begin position="64"/>
        <end position="397"/>
    </location>
</feature>
<protein>
    <recommendedName>
        <fullName evidence="1">Condensation domain-containing protein</fullName>
    </recommendedName>
</protein>
<reference evidence="2" key="1">
    <citation type="journal article" date="2014" name="Int. J. Syst. Evol. Microbiol.">
        <title>Complete genome sequence of Corynebacterium casei LMG S-19264T (=DSM 44701T), isolated from a smear-ripened cheese.</title>
        <authorList>
            <consortium name="US DOE Joint Genome Institute (JGI-PGF)"/>
            <person name="Walter F."/>
            <person name="Albersmeier A."/>
            <person name="Kalinowski J."/>
            <person name="Ruckert C."/>
        </authorList>
    </citation>
    <scope>NUCLEOTIDE SEQUENCE</scope>
    <source>
        <strain evidence="2">CGMCC 4.7201</strain>
    </source>
</reference>
<accession>A0A918E0V2</accession>
<dbReference type="Gene3D" id="3.30.559.10">
    <property type="entry name" value="Chloramphenicol acetyltransferase-like domain"/>
    <property type="match status" value="1"/>
</dbReference>
<dbReference type="InterPro" id="IPR023213">
    <property type="entry name" value="CAT-like_dom_sf"/>
</dbReference>
<proteinExistence type="predicted"/>
<dbReference type="PANTHER" id="PTHR45527">
    <property type="entry name" value="NONRIBOSOMAL PEPTIDE SYNTHETASE"/>
    <property type="match status" value="1"/>
</dbReference>
<organism evidence="2 3">
    <name type="scientific">Wenjunlia tyrosinilytica</name>
    <dbReference type="NCBI Taxonomy" id="1544741"/>
    <lineage>
        <taxon>Bacteria</taxon>
        <taxon>Bacillati</taxon>
        <taxon>Actinomycetota</taxon>
        <taxon>Actinomycetes</taxon>
        <taxon>Kitasatosporales</taxon>
        <taxon>Streptomycetaceae</taxon>
        <taxon>Wenjunlia</taxon>
    </lineage>
</organism>
<dbReference type="SUPFAM" id="SSF52777">
    <property type="entry name" value="CoA-dependent acyltransferases"/>
    <property type="match status" value="2"/>
</dbReference>
<name>A0A918E0V2_9ACTN</name>
<dbReference type="PANTHER" id="PTHR45527:SF1">
    <property type="entry name" value="FATTY ACID SYNTHASE"/>
    <property type="match status" value="1"/>
</dbReference>
<dbReference type="GO" id="GO:0005737">
    <property type="term" value="C:cytoplasm"/>
    <property type="evidence" value="ECO:0007669"/>
    <property type="project" value="TreeGrafter"/>
</dbReference>
<comment type="caution">
    <text evidence="2">The sequence shown here is derived from an EMBL/GenBank/DDBJ whole genome shotgun (WGS) entry which is preliminary data.</text>
</comment>
<evidence type="ECO:0000259" key="1">
    <source>
        <dbReference type="Pfam" id="PF00668"/>
    </source>
</evidence>
<dbReference type="Pfam" id="PF00668">
    <property type="entry name" value="Condensation"/>
    <property type="match status" value="1"/>
</dbReference>
<sequence length="488" mass="51481">MGAATGAPAAVPDAAPDVGADLRARMRALSPAKRALLAAQLAERGLLHYLDSGPERAAGDPDAVTVKQEALWRLHAGGDDGDFYHAGIVFRFGPRTDPRALAAAVSRAAERHEVLRSAYLADASAGGSVRVRVLDAGELPVRHLSLEAADEDGALRRAVESALADGRERFCLDRPPVRCRVIDARPSAVLLSVVAHDIACDRYGLRTVLLPELCSELGGGAAEEPGAVGPEDRQDGGPEQLRLRDVAEWQRESARSGLIAEQARRRARVLRAETVLAMPDHGDRAGERIVLRIGEQVGPGLARVARAAGTTLFAVVLAAWGSVVARFHDRDEVAVGCCTSGRHRPELAGVLGNLANTLVVPVPAAAGRSSAELVAVTRDRLVEALGDGDAPFETVFGALTGRAGVQDQDIRVRLTLDEDDGQALPPGCTGVADLDFGHAKSSLSLELTTEDAGVRGSLAYRPADVPQQRARELADLVERRLTELASGT</sequence>
<gene>
    <name evidence="2" type="ORF">GCM10012280_48470</name>
</gene>
<dbReference type="GO" id="GO:0008610">
    <property type="term" value="P:lipid biosynthetic process"/>
    <property type="evidence" value="ECO:0007669"/>
    <property type="project" value="UniProtKB-ARBA"/>
</dbReference>
<evidence type="ECO:0000313" key="3">
    <source>
        <dbReference type="Proteomes" id="UP000641932"/>
    </source>
</evidence>
<dbReference type="InterPro" id="IPR001242">
    <property type="entry name" value="Condensation_dom"/>
</dbReference>